<feature type="domain" description="Zn(2)-C6 fungal-type" evidence="4">
    <location>
        <begin position="28"/>
        <end position="60"/>
    </location>
</feature>
<evidence type="ECO:0000313" key="6">
    <source>
        <dbReference type="Proteomes" id="UP000887229"/>
    </source>
</evidence>
<dbReference type="PANTHER" id="PTHR37534:SF7">
    <property type="entry name" value="TRANSCRIPTIONAL ACTIVATOR PROTEIN UGA3"/>
    <property type="match status" value="1"/>
</dbReference>
<proteinExistence type="predicted"/>
<dbReference type="GO" id="GO:0045944">
    <property type="term" value="P:positive regulation of transcription by RNA polymerase II"/>
    <property type="evidence" value="ECO:0007669"/>
    <property type="project" value="TreeGrafter"/>
</dbReference>
<dbReference type="InterPro" id="IPR021858">
    <property type="entry name" value="Fun_TF"/>
</dbReference>
<accession>A0A9P7ZRH8</accession>
<dbReference type="PROSITE" id="PS00463">
    <property type="entry name" value="ZN2_CY6_FUNGAL_1"/>
    <property type="match status" value="1"/>
</dbReference>
<gene>
    <name evidence="5" type="ORF">F5Z01DRAFT_649954</name>
</gene>
<dbReference type="GeneID" id="70294026"/>
<dbReference type="GO" id="GO:0000976">
    <property type="term" value="F:transcription cis-regulatory region binding"/>
    <property type="evidence" value="ECO:0007669"/>
    <property type="project" value="TreeGrafter"/>
</dbReference>
<evidence type="ECO:0000256" key="3">
    <source>
        <dbReference type="SAM" id="MobiDB-lite"/>
    </source>
</evidence>
<dbReference type="PROSITE" id="PS50048">
    <property type="entry name" value="ZN2_CY6_FUNGAL_2"/>
    <property type="match status" value="1"/>
</dbReference>
<dbReference type="OrthoDB" id="5419315at2759"/>
<comment type="caution">
    <text evidence="5">The sequence shown here is derived from an EMBL/GenBank/DDBJ whole genome shotgun (WGS) entry which is preliminary data.</text>
</comment>
<evidence type="ECO:0000256" key="2">
    <source>
        <dbReference type="ARBA" id="ARBA00023242"/>
    </source>
</evidence>
<dbReference type="InterPro" id="IPR001138">
    <property type="entry name" value="Zn2Cys6_DnaBD"/>
</dbReference>
<evidence type="ECO:0000256" key="1">
    <source>
        <dbReference type="ARBA" id="ARBA00004123"/>
    </source>
</evidence>
<evidence type="ECO:0000259" key="4">
    <source>
        <dbReference type="PROSITE" id="PS50048"/>
    </source>
</evidence>
<dbReference type="RefSeq" id="XP_046120279.1">
    <property type="nucleotide sequence ID" value="XM_046263123.1"/>
</dbReference>
<dbReference type="Pfam" id="PF11951">
    <property type="entry name" value="Fungal_trans_2"/>
    <property type="match status" value="1"/>
</dbReference>
<keyword evidence="2" id="KW-0539">Nucleus</keyword>
<sequence>MEQPSASSGAADRPTRRRFAVDGRVRSGCLTCKARKKKCDGQVSNLDGRCGSCTRLGLVCEKAPLRTVQPRPARRKGKARADQETSSPQTSSNKGEKGSESLSSGSPPDNSPAERYRDGAGQGSGLLVNASTDFPPMTASLDDGERRFLLKYFLDHVAPLCSILQKDGAVFSSVLLPMAIVDPPLLYALFAYASVHSNAATAKDPDTTDARREYENQVARGVAEAIKRNAVTETTVACALVISTTEVVAGDTSRWLLHLQGAGHLVNHLGPSRLLKTNDGKFLLRYFAYHDIMASLSTARRPLLEGVYWVEEVEAMVESADSFMGLGHHIFRHLPEVCAFVEDTADLNSSSDADRRAREALRAEDMAQALRTQDLRIRVDLEDGNKNALLNHAEAFRFASLLYLYRHLLRFCDAGAVYKLRMNDCLRQVLRHVAQVPENLFCEMGLLFPLFMAGIVSGGDSGSKEYVQRRLLGIENWTKFKHVKRTRELLQLLWERNRTDWENVLLELDWKLSLA</sequence>
<reference evidence="5" key="1">
    <citation type="journal article" date="2021" name="IMA Fungus">
        <title>Genomic characterization of three marine fungi, including Emericellopsis atlantica sp. nov. with signatures of a generalist lifestyle and marine biomass degradation.</title>
        <authorList>
            <person name="Hagestad O.C."/>
            <person name="Hou L."/>
            <person name="Andersen J.H."/>
            <person name="Hansen E.H."/>
            <person name="Altermark B."/>
            <person name="Li C."/>
            <person name="Kuhnert E."/>
            <person name="Cox R.J."/>
            <person name="Crous P.W."/>
            <person name="Spatafora J.W."/>
            <person name="Lail K."/>
            <person name="Amirebrahimi M."/>
            <person name="Lipzen A."/>
            <person name="Pangilinan J."/>
            <person name="Andreopoulos W."/>
            <person name="Hayes R.D."/>
            <person name="Ng V."/>
            <person name="Grigoriev I.V."/>
            <person name="Jackson S.A."/>
            <person name="Sutton T.D.S."/>
            <person name="Dobson A.D.W."/>
            <person name="Rama T."/>
        </authorList>
    </citation>
    <scope>NUCLEOTIDE SEQUENCE</scope>
    <source>
        <strain evidence="5">TS7</strain>
    </source>
</reference>
<organism evidence="5 6">
    <name type="scientific">Emericellopsis atlantica</name>
    <dbReference type="NCBI Taxonomy" id="2614577"/>
    <lineage>
        <taxon>Eukaryota</taxon>
        <taxon>Fungi</taxon>
        <taxon>Dikarya</taxon>
        <taxon>Ascomycota</taxon>
        <taxon>Pezizomycotina</taxon>
        <taxon>Sordariomycetes</taxon>
        <taxon>Hypocreomycetidae</taxon>
        <taxon>Hypocreales</taxon>
        <taxon>Bionectriaceae</taxon>
        <taxon>Emericellopsis</taxon>
    </lineage>
</organism>
<dbReference type="GO" id="GO:0008270">
    <property type="term" value="F:zinc ion binding"/>
    <property type="evidence" value="ECO:0007669"/>
    <property type="project" value="InterPro"/>
</dbReference>
<dbReference type="EMBL" id="MU251248">
    <property type="protein sequence ID" value="KAG9256355.1"/>
    <property type="molecule type" value="Genomic_DNA"/>
</dbReference>
<dbReference type="GO" id="GO:0005634">
    <property type="term" value="C:nucleus"/>
    <property type="evidence" value="ECO:0007669"/>
    <property type="project" value="UniProtKB-SubCell"/>
</dbReference>
<comment type="subcellular location">
    <subcellularLocation>
        <location evidence="1">Nucleus</location>
    </subcellularLocation>
</comment>
<dbReference type="PANTHER" id="PTHR37534">
    <property type="entry name" value="TRANSCRIPTIONAL ACTIVATOR PROTEIN UGA3"/>
    <property type="match status" value="1"/>
</dbReference>
<dbReference type="InterPro" id="IPR036864">
    <property type="entry name" value="Zn2-C6_fun-type_DNA-bd_sf"/>
</dbReference>
<dbReference type="GO" id="GO:0000981">
    <property type="term" value="F:DNA-binding transcription factor activity, RNA polymerase II-specific"/>
    <property type="evidence" value="ECO:0007669"/>
    <property type="project" value="InterPro"/>
</dbReference>
<dbReference type="AlphaFoldDB" id="A0A9P7ZRH8"/>
<name>A0A9P7ZRH8_9HYPO</name>
<protein>
    <submittedName>
        <fullName evidence="5">Fungal-specific transcription factor domain-containing protein</fullName>
    </submittedName>
</protein>
<dbReference type="Gene3D" id="4.10.240.10">
    <property type="entry name" value="Zn(2)-C6 fungal-type DNA-binding domain"/>
    <property type="match status" value="1"/>
</dbReference>
<dbReference type="Proteomes" id="UP000887229">
    <property type="component" value="Unassembled WGS sequence"/>
</dbReference>
<dbReference type="Pfam" id="PF00172">
    <property type="entry name" value="Zn_clus"/>
    <property type="match status" value="1"/>
</dbReference>
<dbReference type="SMART" id="SM00066">
    <property type="entry name" value="GAL4"/>
    <property type="match status" value="1"/>
</dbReference>
<keyword evidence="6" id="KW-1185">Reference proteome</keyword>
<feature type="region of interest" description="Disordered" evidence="3">
    <location>
        <begin position="68"/>
        <end position="135"/>
    </location>
</feature>
<evidence type="ECO:0000313" key="5">
    <source>
        <dbReference type="EMBL" id="KAG9256355.1"/>
    </source>
</evidence>
<dbReference type="SUPFAM" id="SSF57701">
    <property type="entry name" value="Zn2/Cys6 DNA-binding domain"/>
    <property type="match status" value="1"/>
</dbReference>